<evidence type="ECO:0000256" key="3">
    <source>
        <dbReference type="ARBA" id="ARBA00022553"/>
    </source>
</evidence>
<feature type="compositionally biased region" description="Basic and acidic residues" evidence="6">
    <location>
        <begin position="442"/>
        <end position="459"/>
    </location>
</feature>
<dbReference type="PANTHER" id="PTHR45436">
    <property type="entry name" value="SENSOR HISTIDINE KINASE YKOH"/>
    <property type="match status" value="1"/>
</dbReference>
<evidence type="ECO:0000256" key="1">
    <source>
        <dbReference type="ARBA" id="ARBA00000085"/>
    </source>
</evidence>
<keyword evidence="8" id="KW-0547">Nucleotide-binding</keyword>
<dbReference type="Gene3D" id="3.30.565.10">
    <property type="entry name" value="Histidine kinase-like ATPase, C-terminal domain"/>
    <property type="match status" value="1"/>
</dbReference>
<reference evidence="8" key="1">
    <citation type="submission" date="2022-10" db="EMBL/GenBank/DDBJ databases">
        <title>The complete genomes of actinobacterial strains from the NBC collection.</title>
        <authorList>
            <person name="Joergensen T.S."/>
            <person name="Alvarez Arevalo M."/>
            <person name="Sterndorff E.B."/>
            <person name="Faurdal D."/>
            <person name="Vuksanovic O."/>
            <person name="Mourched A.-S."/>
            <person name="Charusanti P."/>
            <person name="Shaw S."/>
            <person name="Blin K."/>
            <person name="Weber T."/>
        </authorList>
    </citation>
    <scope>NUCLEOTIDE SEQUENCE</scope>
    <source>
        <strain evidence="8">NBC_00049</strain>
    </source>
</reference>
<evidence type="ECO:0000256" key="5">
    <source>
        <dbReference type="ARBA" id="ARBA00022777"/>
    </source>
</evidence>
<dbReference type="PANTHER" id="PTHR45436:SF5">
    <property type="entry name" value="SENSOR HISTIDINE KINASE TRCS"/>
    <property type="match status" value="1"/>
</dbReference>
<gene>
    <name evidence="8" type="ORF">OG327_34040</name>
</gene>
<dbReference type="InterPro" id="IPR050428">
    <property type="entry name" value="TCS_sensor_his_kinase"/>
</dbReference>
<feature type="compositionally biased region" description="Low complexity" evidence="6">
    <location>
        <begin position="480"/>
        <end position="496"/>
    </location>
</feature>
<dbReference type="AlphaFoldDB" id="A0AAU2JYN8"/>
<keyword evidence="3" id="KW-0597">Phosphoprotein</keyword>
<dbReference type="GO" id="GO:0000160">
    <property type="term" value="P:phosphorelay signal transduction system"/>
    <property type="evidence" value="ECO:0007669"/>
    <property type="project" value="TreeGrafter"/>
</dbReference>
<dbReference type="Pfam" id="PF02518">
    <property type="entry name" value="HATPase_c"/>
    <property type="match status" value="1"/>
</dbReference>
<proteinExistence type="predicted"/>
<feature type="domain" description="Histidine kinase/HSP90-like ATPase" evidence="7">
    <location>
        <begin position="252"/>
        <end position="360"/>
    </location>
</feature>
<feature type="compositionally biased region" description="Pro residues" evidence="6">
    <location>
        <begin position="405"/>
        <end position="419"/>
    </location>
</feature>
<feature type="region of interest" description="Disordered" evidence="6">
    <location>
        <begin position="377"/>
        <end position="496"/>
    </location>
</feature>
<dbReference type="EC" id="2.7.13.3" evidence="2"/>
<dbReference type="InterPro" id="IPR003594">
    <property type="entry name" value="HATPase_dom"/>
</dbReference>
<keyword evidence="8" id="KW-0067">ATP-binding</keyword>
<keyword evidence="5" id="KW-0418">Kinase</keyword>
<dbReference type="InterPro" id="IPR036890">
    <property type="entry name" value="HATPase_C_sf"/>
</dbReference>
<dbReference type="SUPFAM" id="SSF55874">
    <property type="entry name" value="ATPase domain of HSP90 chaperone/DNA topoisomerase II/histidine kinase"/>
    <property type="match status" value="1"/>
</dbReference>
<evidence type="ECO:0000259" key="7">
    <source>
        <dbReference type="Pfam" id="PF02518"/>
    </source>
</evidence>
<evidence type="ECO:0000256" key="6">
    <source>
        <dbReference type="SAM" id="MobiDB-lite"/>
    </source>
</evidence>
<dbReference type="EMBL" id="CP108264">
    <property type="protein sequence ID" value="WTU77923.1"/>
    <property type="molecule type" value="Genomic_DNA"/>
</dbReference>
<comment type="catalytic activity">
    <reaction evidence="1">
        <text>ATP + protein L-histidine = ADP + protein N-phospho-L-histidine.</text>
        <dbReference type="EC" id="2.7.13.3"/>
    </reaction>
</comment>
<sequence>MLPAIAALAAVCLVGALVSSSAPVGTVLIAAGGACTLVVFVEALRRGRALAATRAQVAALQYALSRQEAEAVRLSATVLPEAIERLRKGELAEEVLTSLGGRTGHGNRWGDDTALTPRFRAALQAVLAHVIDAVDNEESLRDSAQRAFVNVARRVQAIVHQQAHEMREMEDRHGRNPDVFGDLLRLDHGTALIGRLADSISVLGGARPGRQWSRAVTLYSVMRGAMSRIIDYQRVELHSVSEVAVVGPIVEPLIHTLAELLDNATRYSPPHTRVHLTAVEVQSGIAVEIEDGGLSMSEEARGRAEKLLAQAQSGIDLNDLGETPRLGLAVVGRLAQAYGFQVSLRSSAYGGVRAVVIVPQHLITTASAATGLAHGIGSSSGPRAVAATPREHPLDHSPAGASVPRPAPAPVRAPAPGPMPVSGGQATERTATGLPQRRRKDRVTSTDDARPAVEPKSADDGGPGMWLEAFHSGLSGGPGQDAQGAQDASGSATKGA</sequence>
<protein>
    <recommendedName>
        <fullName evidence="2">histidine kinase</fullName>
        <ecNumber evidence="2">2.7.13.3</ecNumber>
    </recommendedName>
</protein>
<evidence type="ECO:0000256" key="2">
    <source>
        <dbReference type="ARBA" id="ARBA00012438"/>
    </source>
</evidence>
<evidence type="ECO:0000256" key="4">
    <source>
        <dbReference type="ARBA" id="ARBA00022679"/>
    </source>
</evidence>
<dbReference type="GO" id="GO:0005524">
    <property type="term" value="F:ATP binding"/>
    <property type="evidence" value="ECO:0007669"/>
    <property type="project" value="UniProtKB-KW"/>
</dbReference>
<evidence type="ECO:0000313" key="8">
    <source>
        <dbReference type="EMBL" id="WTU77923.1"/>
    </source>
</evidence>
<organism evidence="8">
    <name type="scientific">Streptomyces sp. NBC_00049</name>
    <dbReference type="NCBI Taxonomy" id="2903617"/>
    <lineage>
        <taxon>Bacteria</taxon>
        <taxon>Bacillati</taxon>
        <taxon>Actinomycetota</taxon>
        <taxon>Actinomycetes</taxon>
        <taxon>Kitasatosporales</taxon>
        <taxon>Streptomycetaceae</taxon>
        <taxon>Streptomyces</taxon>
    </lineage>
</organism>
<dbReference type="GO" id="GO:0005886">
    <property type="term" value="C:plasma membrane"/>
    <property type="evidence" value="ECO:0007669"/>
    <property type="project" value="TreeGrafter"/>
</dbReference>
<dbReference type="GO" id="GO:0004673">
    <property type="term" value="F:protein histidine kinase activity"/>
    <property type="evidence" value="ECO:0007669"/>
    <property type="project" value="UniProtKB-EC"/>
</dbReference>
<name>A0AAU2JYN8_9ACTN</name>
<accession>A0AAU2JYN8</accession>
<keyword evidence="4" id="KW-0808">Transferase</keyword>